<evidence type="ECO:0000313" key="1">
    <source>
        <dbReference type="EMBL" id="KHL04712.1"/>
    </source>
</evidence>
<dbReference type="RefSeq" id="WP_043120424.1">
    <property type="nucleotide sequence ID" value="NZ_JTDL01000053.1"/>
</dbReference>
<organism evidence="1 2">
    <name type="scientific">Sinomonas humi</name>
    <dbReference type="NCBI Taxonomy" id="1338436"/>
    <lineage>
        <taxon>Bacteria</taxon>
        <taxon>Bacillati</taxon>
        <taxon>Actinomycetota</taxon>
        <taxon>Actinomycetes</taxon>
        <taxon>Micrococcales</taxon>
        <taxon>Micrococcaceae</taxon>
        <taxon>Sinomonas</taxon>
    </lineage>
</organism>
<gene>
    <name evidence="1" type="ORF">LK10_04245</name>
</gene>
<keyword evidence="2" id="KW-1185">Reference proteome</keyword>
<sequence>MTWNEDGGLTVARVSTDPRGEQVKGEIRAPLEEWLNIVVGVLAMLPGKPDPTGQGYVLGPANADPDMIGALIAAKLKERPSYRGGNYSDPN</sequence>
<dbReference type="Proteomes" id="UP000030982">
    <property type="component" value="Unassembled WGS sequence"/>
</dbReference>
<dbReference type="EMBL" id="JTDL01000053">
    <property type="protein sequence ID" value="KHL04712.1"/>
    <property type="molecule type" value="Genomic_DNA"/>
</dbReference>
<comment type="caution">
    <text evidence="1">The sequence shown here is derived from an EMBL/GenBank/DDBJ whole genome shotgun (WGS) entry which is preliminary data.</text>
</comment>
<dbReference type="AlphaFoldDB" id="A0A0B2ART2"/>
<reference evidence="1 2" key="1">
    <citation type="submission" date="2014-09" db="EMBL/GenBank/DDBJ databases">
        <title>Genome sequence of Sinomonas sp. MUSC 117.</title>
        <authorList>
            <person name="Lee L.-H."/>
        </authorList>
    </citation>
    <scope>NUCLEOTIDE SEQUENCE [LARGE SCALE GENOMIC DNA]</scope>
    <source>
        <strain evidence="1 2">MUSC 117</strain>
    </source>
</reference>
<protein>
    <submittedName>
        <fullName evidence="1">Uncharacterized protein</fullName>
    </submittedName>
</protein>
<name>A0A0B2ART2_9MICC</name>
<accession>A0A0B2ART2</accession>
<proteinExistence type="predicted"/>
<evidence type="ECO:0000313" key="2">
    <source>
        <dbReference type="Proteomes" id="UP000030982"/>
    </source>
</evidence>